<proteinExistence type="predicted"/>
<dbReference type="Proteomes" id="UP001164539">
    <property type="component" value="Chromosome 1"/>
</dbReference>
<evidence type="ECO:0000313" key="2">
    <source>
        <dbReference type="Proteomes" id="UP001164539"/>
    </source>
</evidence>
<keyword evidence="1" id="KW-0808">Transferase</keyword>
<keyword evidence="2" id="KW-1185">Reference proteome</keyword>
<gene>
    <name evidence="1" type="ORF">OWV82_000497</name>
</gene>
<evidence type="ECO:0000313" key="1">
    <source>
        <dbReference type="EMBL" id="KAJ4727391.1"/>
    </source>
</evidence>
<comment type="caution">
    <text evidence="1">The sequence shown here is derived from an EMBL/GenBank/DDBJ whole genome shotgun (WGS) entry which is preliminary data.</text>
</comment>
<keyword evidence="1" id="KW-0418">Kinase</keyword>
<accession>A0ACC1YV82</accession>
<protein>
    <submittedName>
        <fullName evidence="1">Pyruvate kinase</fullName>
    </submittedName>
</protein>
<sequence length="580" mass="63866">MATMTTSITSQSLPLRFSFSIALSQSHTFSAIPFSRRHLHLSRRAPSLSTISAVQSDVLVPDETKTPTFWALNAPNLNAEAIEMDRVTEAELKENGFRSTHRTKIVCTIGPRTCGFEELEALAVGGMNVARINMCHGTLEWHQKVIEHVRRLNEEKGFAIAVMMDTEGSEIHMGDLGGAPSAKAEDGEIWTFTVRTFGLNCPERTITVNYDGFAEDVKVGDELLVDGGMVRFVVTEKIGPDVRCCCTDPGLLLPRANLTFWRNGSLVRERNAMLPTISSKDWLDIDFGIAEGIDFIAVSFVKSAEVIKHLKSYIAARSPERNIAVIAKIESIDSLKNLDEIIIASDGAMVARGDLGAQIPLEQVPSVQEKIVQLCRQFNKPVIVASQLLESMIEYPIPTRAEVADVSEAVRQQADAVMLSGESAMGQYPEKALAVLRTVSLRIEKWSREDKFHSTFEPSTLLSSVCTGISGEICNAAAKLANKLKADALFVYTKTGHMASLLSRSRPDCPVFAFTPTSSLRRRLNLHWGLMPFCLGFSDDMESNLNRTFFLVKARGMIKSGDLIIVVSDLLQSIQVIKAP</sequence>
<dbReference type="EMBL" id="CM051394">
    <property type="protein sequence ID" value="KAJ4727391.1"/>
    <property type="molecule type" value="Genomic_DNA"/>
</dbReference>
<organism evidence="1 2">
    <name type="scientific">Melia azedarach</name>
    <name type="common">Chinaberry tree</name>
    <dbReference type="NCBI Taxonomy" id="155640"/>
    <lineage>
        <taxon>Eukaryota</taxon>
        <taxon>Viridiplantae</taxon>
        <taxon>Streptophyta</taxon>
        <taxon>Embryophyta</taxon>
        <taxon>Tracheophyta</taxon>
        <taxon>Spermatophyta</taxon>
        <taxon>Magnoliopsida</taxon>
        <taxon>eudicotyledons</taxon>
        <taxon>Gunneridae</taxon>
        <taxon>Pentapetalae</taxon>
        <taxon>rosids</taxon>
        <taxon>malvids</taxon>
        <taxon>Sapindales</taxon>
        <taxon>Meliaceae</taxon>
        <taxon>Melia</taxon>
    </lineage>
</organism>
<reference evidence="1 2" key="1">
    <citation type="journal article" date="2023" name="Science">
        <title>Complex scaffold remodeling in plant triterpene biosynthesis.</title>
        <authorList>
            <person name="De La Pena R."/>
            <person name="Hodgson H."/>
            <person name="Liu J.C."/>
            <person name="Stephenson M.J."/>
            <person name="Martin A.C."/>
            <person name="Owen C."/>
            <person name="Harkess A."/>
            <person name="Leebens-Mack J."/>
            <person name="Jimenez L.E."/>
            <person name="Osbourn A."/>
            <person name="Sattely E.S."/>
        </authorList>
    </citation>
    <scope>NUCLEOTIDE SEQUENCE [LARGE SCALE GENOMIC DNA]</scope>
    <source>
        <strain evidence="2">cv. JPN11</strain>
        <tissue evidence="1">Leaf</tissue>
    </source>
</reference>
<name>A0ACC1YV82_MELAZ</name>
<keyword evidence="1" id="KW-0670">Pyruvate</keyword>